<feature type="transmembrane region" description="Helical" evidence="1">
    <location>
        <begin position="117"/>
        <end position="139"/>
    </location>
</feature>
<dbReference type="InterPro" id="IPR006747">
    <property type="entry name" value="DUF599"/>
</dbReference>
<keyword evidence="1" id="KW-0472">Membrane</keyword>
<dbReference type="RefSeq" id="WP_008334047.1">
    <property type="nucleotide sequence ID" value="NZ_CH902578.1"/>
</dbReference>
<comment type="caution">
    <text evidence="2">The sequence shown here is derived from an EMBL/GenBank/DDBJ whole genome shotgun (WGS) entry which is preliminary data.</text>
</comment>
<protein>
    <recommendedName>
        <fullName evidence="4">DUF599 domain-containing protein</fullName>
    </recommendedName>
</protein>
<dbReference type="Proteomes" id="UP000002931">
    <property type="component" value="Unassembled WGS sequence"/>
</dbReference>
<gene>
    <name evidence="2" type="ORF">RB2654_17706</name>
</gene>
<evidence type="ECO:0000313" key="3">
    <source>
        <dbReference type="Proteomes" id="UP000002931"/>
    </source>
</evidence>
<evidence type="ECO:0000256" key="1">
    <source>
        <dbReference type="SAM" id="Phobius"/>
    </source>
</evidence>
<dbReference type="PANTHER" id="PTHR31168:SF1">
    <property type="entry name" value="DUF599 FAMILY PROTEIN"/>
    <property type="match status" value="1"/>
</dbReference>
<proteinExistence type="predicted"/>
<dbReference type="OrthoDB" id="9806874at2"/>
<dbReference type="STRING" id="314271.RB2654_17706"/>
<keyword evidence="1" id="KW-1133">Transmembrane helix</keyword>
<dbReference type="HOGENOM" id="CLU_096744_0_0_5"/>
<dbReference type="PANTHER" id="PTHR31168">
    <property type="entry name" value="OS02G0292800 PROTEIN"/>
    <property type="match status" value="1"/>
</dbReference>
<feature type="transmembrane region" description="Helical" evidence="1">
    <location>
        <begin position="12"/>
        <end position="33"/>
    </location>
</feature>
<keyword evidence="3" id="KW-1185">Reference proteome</keyword>
<feature type="transmembrane region" description="Helical" evidence="1">
    <location>
        <begin position="79"/>
        <end position="97"/>
    </location>
</feature>
<dbReference type="EMBL" id="AAMT01000002">
    <property type="protein sequence ID" value="EAQ14529.1"/>
    <property type="molecule type" value="Genomic_DNA"/>
</dbReference>
<accession>A3VC46</accession>
<dbReference type="Pfam" id="PF04654">
    <property type="entry name" value="DUF599"/>
    <property type="match status" value="1"/>
</dbReference>
<evidence type="ECO:0008006" key="4">
    <source>
        <dbReference type="Google" id="ProtNLM"/>
    </source>
</evidence>
<reference evidence="2 3" key="1">
    <citation type="journal article" date="2010" name="J. Bacteriol.">
        <title>Genome sequences of Pelagibaca bermudensis HTCC2601T and Maritimibacter alkaliphilus HTCC2654T, the type strains of two marine Roseobacter genera.</title>
        <authorList>
            <person name="Thrash J.C."/>
            <person name="Cho J.C."/>
            <person name="Ferriera S."/>
            <person name="Johnson J."/>
            <person name="Vergin K.L."/>
            <person name="Giovannoni S.J."/>
        </authorList>
    </citation>
    <scope>NUCLEOTIDE SEQUENCE [LARGE SCALE GENOMIC DNA]</scope>
    <source>
        <strain evidence="2 3">HTCC2654</strain>
    </source>
</reference>
<dbReference type="eggNOG" id="COG3821">
    <property type="taxonomic scope" value="Bacteria"/>
</dbReference>
<keyword evidence="1" id="KW-0812">Transmembrane</keyword>
<dbReference type="AlphaFoldDB" id="A3VC46"/>
<feature type="transmembrane region" description="Helical" evidence="1">
    <location>
        <begin position="188"/>
        <end position="216"/>
    </location>
</feature>
<organism evidence="2 3">
    <name type="scientific">Maritimibacter alkaliphilus HTCC2654</name>
    <dbReference type="NCBI Taxonomy" id="314271"/>
    <lineage>
        <taxon>Bacteria</taxon>
        <taxon>Pseudomonadati</taxon>
        <taxon>Pseudomonadota</taxon>
        <taxon>Alphaproteobacteria</taxon>
        <taxon>Rhodobacterales</taxon>
        <taxon>Roseobacteraceae</taxon>
        <taxon>Maritimibacter</taxon>
    </lineage>
</organism>
<name>A3VC46_9RHOB</name>
<evidence type="ECO:0000313" key="2">
    <source>
        <dbReference type="EMBL" id="EAQ14529.1"/>
    </source>
</evidence>
<sequence length="233" mass="25925">MGTVAEVLAAFSWLDGVAVASLLMAWIGIRWLIEHSPDHRPSMGRVMRQYRHDWMKQFVTRQPRIFDASVLSSLRQGTTFFASACMIAIGSGIALLGNAERLGNVAEDLIDAQAPQIVWEIKILFVLLFVTAGFLAFVWSHRLFGYNAIVMASVPNDPNDPDAYPRAEKAAEININAARSYNRGLRAVYFAMAALAWLLGPLALLIATVITFVVLWRREFASNSRKTLMTPDP</sequence>